<dbReference type="EMBL" id="GBXM01038495">
    <property type="protein sequence ID" value="JAH70082.1"/>
    <property type="molecule type" value="Transcribed_RNA"/>
</dbReference>
<sequence length="74" mass="8343">MKGTCASFLHILSRSASSQRGQWGFQRKREMLKVTGRDDTNQSAEEQASEKVFKNTFSLGLSLCPKIHTHNMSL</sequence>
<reference evidence="1" key="1">
    <citation type="submission" date="2014-11" db="EMBL/GenBank/DDBJ databases">
        <authorList>
            <person name="Amaro Gonzalez C."/>
        </authorList>
    </citation>
    <scope>NUCLEOTIDE SEQUENCE</scope>
</reference>
<dbReference type="AlphaFoldDB" id="A0A0E9UW86"/>
<reference evidence="1" key="2">
    <citation type="journal article" date="2015" name="Fish Shellfish Immunol.">
        <title>Early steps in the European eel (Anguilla anguilla)-Vibrio vulnificus interaction in the gills: Role of the RtxA13 toxin.</title>
        <authorList>
            <person name="Callol A."/>
            <person name="Pajuelo D."/>
            <person name="Ebbesson L."/>
            <person name="Teles M."/>
            <person name="MacKenzie S."/>
            <person name="Amaro C."/>
        </authorList>
    </citation>
    <scope>NUCLEOTIDE SEQUENCE</scope>
</reference>
<evidence type="ECO:0000313" key="1">
    <source>
        <dbReference type="EMBL" id="JAH70082.1"/>
    </source>
</evidence>
<proteinExistence type="predicted"/>
<name>A0A0E9UW86_ANGAN</name>
<accession>A0A0E9UW86</accession>
<protein>
    <submittedName>
        <fullName evidence="1">Uncharacterized protein</fullName>
    </submittedName>
</protein>
<organism evidence="1">
    <name type="scientific">Anguilla anguilla</name>
    <name type="common">European freshwater eel</name>
    <name type="synonym">Muraena anguilla</name>
    <dbReference type="NCBI Taxonomy" id="7936"/>
    <lineage>
        <taxon>Eukaryota</taxon>
        <taxon>Metazoa</taxon>
        <taxon>Chordata</taxon>
        <taxon>Craniata</taxon>
        <taxon>Vertebrata</taxon>
        <taxon>Euteleostomi</taxon>
        <taxon>Actinopterygii</taxon>
        <taxon>Neopterygii</taxon>
        <taxon>Teleostei</taxon>
        <taxon>Anguilliformes</taxon>
        <taxon>Anguillidae</taxon>
        <taxon>Anguilla</taxon>
    </lineage>
</organism>